<organism evidence="3 5">
    <name type="scientific">Crassostrea virginica</name>
    <name type="common">Eastern oyster</name>
    <dbReference type="NCBI Taxonomy" id="6565"/>
    <lineage>
        <taxon>Eukaryota</taxon>
        <taxon>Metazoa</taxon>
        <taxon>Spiralia</taxon>
        <taxon>Lophotrochozoa</taxon>
        <taxon>Mollusca</taxon>
        <taxon>Bivalvia</taxon>
        <taxon>Autobranchia</taxon>
        <taxon>Pteriomorphia</taxon>
        <taxon>Ostreida</taxon>
        <taxon>Ostreoidea</taxon>
        <taxon>Ostreidae</taxon>
        <taxon>Crassostrea</taxon>
    </lineage>
</organism>
<keyword evidence="3" id="KW-1185">Reference proteome</keyword>
<evidence type="ECO:0000256" key="2">
    <source>
        <dbReference type="SAM" id="Phobius"/>
    </source>
</evidence>
<evidence type="ECO:0000256" key="1">
    <source>
        <dbReference type="SAM" id="MobiDB-lite"/>
    </source>
</evidence>
<dbReference type="OrthoDB" id="10042902at2759"/>
<feature type="transmembrane region" description="Helical" evidence="2">
    <location>
        <begin position="40"/>
        <end position="59"/>
    </location>
</feature>
<accession>A0A8B8ERM8</accession>
<dbReference type="PANTHER" id="PTHR22168:SF8">
    <property type="entry name" value="TRANSMEMBRANE PROTEIN 26"/>
    <property type="match status" value="1"/>
</dbReference>
<dbReference type="GeneID" id="111136214"/>
<keyword evidence="2" id="KW-0812">Transmembrane</keyword>
<feature type="transmembrane region" description="Helical" evidence="2">
    <location>
        <begin position="66"/>
        <end position="87"/>
    </location>
</feature>
<keyword evidence="2" id="KW-0472">Membrane</keyword>
<feature type="transmembrane region" description="Helical" evidence="2">
    <location>
        <begin position="291"/>
        <end position="311"/>
    </location>
</feature>
<proteinExistence type="predicted"/>
<dbReference type="InterPro" id="IPR019169">
    <property type="entry name" value="Transmembrane_26"/>
</dbReference>
<sequence length="395" mass="45626">MIQDMGSFTIARAIIVRLLFACHGLVSIWLLNQVTQEPRFWYLSTSFGFLLVETTITLVRKQGKEWKWFCPSVLIYLTMTVPAIWFLELHELEKRIDHRLTNFNLSNISLVEIHNETYDLSAHLGNVLGVNFEIRLPINLSPDEWVRTLEQLLLLLLILGRWMLPKGKLTHDQLSQLLLVYIGTAADIVEFFEAFKEDEVRFNKILCICILGLWSLSLIQFTLVLTAARARRDQSGLVSRHYNVKKRKYGCCAADVYGILISILLQDLPFLVLRILLIFKYNVLSYTNMFFTSKNTLVILLLLYRLVVVFLERRSEGRQQKYNNLKSKSEHSRPVMSSKYNGPGIPRSKPCSGHVTTGDKASLVQMDVCLDVQPPMYKLSQDKKSNREKDSDSRF</sequence>
<evidence type="ECO:0000313" key="3">
    <source>
        <dbReference type="Proteomes" id="UP000694844"/>
    </source>
</evidence>
<feature type="transmembrane region" description="Helical" evidence="2">
    <location>
        <begin position="201"/>
        <end position="228"/>
    </location>
</feature>
<evidence type="ECO:0000313" key="4">
    <source>
        <dbReference type="RefSeq" id="XP_022342266.1"/>
    </source>
</evidence>
<dbReference type="Pfam" id="PF09772">
    <property type="entry name" value="Tmem26"/>
    <property type="match status" value="1"/>
</dbReference>
<feature type="transmembrane region" description="Helical" evidence="2">
    <location>
        <begin position="249"/>
        <end position="279"/>
    </location>
</feature>
<feature type="region of interest" description="Disordered" evidence="1">
    <location>
        <begin position="321"/>
        <end position="354"/>
    </location>
</feature>
<dbReference type="PANTHER" id="PTHR22168">
    <property type="entry name" value="TMEM26 PROTEIN"/>
    <property type="match status" value="1"/>
</dbReference>
<protein>
    <submittedName>
        <fullName evidence="4 5">Transmembrane protein 26-like</fullName>
    </submittedName>
</protein>
<dbReference type="KEGG" id="cvn:111136009"/>
<dbReference type="KEGG" id="cvn:111136214"/>
<feature type="transmembrane region" description="Helical" evidence="2">
    <location>
        <begin position="12"/>
        <end position="34"/>
    </location>
</feature>
<gene>
    <name evidence="5" type="primary">LOC111136214</name>
    <name evidence="4" type="synonym">LOC111136009</name>
</gene>
<dbReference type="Proteomes" id="UP000694844">
    <property type="component" value="Chromosome 5"/>
</dbReference>
<dbReference type="RefSeq" id="XP_022342609.1">
    <property type="nucleotide sequence ID" value="XM_022486901.1"/>
</dbReference>
<name>A0A8B8ERM8_CRAVI</name>
<dbReference type="RefSeq" id="XP_022342266.1">
    <property type="nucleotide sequence ID" value="XM_022486558.1"/>
</dbReference>
<dbReference type="AlphaFoldDB" id="A0A8B8ERM8"/>
<reference evidence="4 5" key="1">
    <citation type="submission" date="2025-04" db="UniProtKB">
        <authorList>
            <consortium name="RefSeq"/>
        </authorList>
    </citation>
    <scope>IDENTIFICATION</scope>
    <source>
        <tissue evidence="4 5">Whole sample</tissue>
    </source>
</reference>
<keyword evidence="2" id="KW-1133">Transmembrane helix</keyword>
<evidence type="ECO:0000313" key="5">
    <source>
        <dbReference type="RefSeq" id="XP_022342609.1"/>
    </source>
</evidence>